<dbReference type="GO" id="GO:0003723">
    <property type="term" value="F:RNA binding"/>
    <property type="evidence" value="ECO:0007669"/>
    <property type="project" value="InterPro"/>
</dbReference>
<dbReference type="SUPFAM" id="SSF55315">
    <property type="entry name" value="L30e-like"/>
    <property type="match status" value="1"/>
</dbReference>
<dbReference type="Pfam" id="PF00588">
    <property type="entry name" value="SpoU_methylase"/>
    <property type="match status" value="1"/>
</dbReference>
<dbReference type="AlphaFoldDB" id="A0A4Z0M2B5"/>
<evidence type="ECO:0000259" key="3">
    <source>
        <dbReference type="SMART" id="SM00967"/>
    </source>
</evidence>
<comment type="caution">
    <text evidence="4">The sequence shown here is derived from an EMBL/GenBank/DDBJ whole genome shotgun (WGS) entry which is preliminary data.</text>
</comment>
<name>A0A4Z0M2B5_9GAMM</name>
<keyword evidence="5" id="KW-1185">Reference proteome</keyword>
<dbReference type="PANTHER" id="PTHR46429:SF1">
    <property type="entry name" value="23S RRNA (GUANOSINE-2'-O-)-METHYLTRANSFERASE RLMB"/>
    <property type="match status" value="1"/>
</dbReference>
<gene>
    <name evidence="4" type="ORF">E4634_11165</name>
</gene>
<dbReference type="InterPro" id="IPR004441">
    <property type="entry name" value="rRNA_MeTrfase_TrmH"/>
</dbReference>
<keyword evidence="1 4" id="KW-0489">Methyltransferase</keyword>
<dbReference type="GO" id="GO:0005829">
    <property type="term" value="C:cytosol"/>
    <property type="evidence" value="ECO:0007669"/>
    <property type="project" value="TreeGrafter"/>
</dbReference>
<dbReference type="Gene3D" id="3.30.1330.30">
    <property type="match status" value="1"/>
</dbReference>
<organism evidence="4 5">
    <name type="scientific">Mangrovimicrobium sediminis</name>
    <dbReference type="NCBI Taxonomy" id="2562682"/>
    <lineage>
        <taxon>Bacteria</taxon>
        <taxon>Pseudomonadati</taxon>
        <taxon>Pseudomonadota</taxon>
        <taxon>Gammaproteobacteria</taxon>
        <taxon>Cellvibrionales</taxon>
        <taxon>Halieaceae</taxon>
        <taxon>Mangrovimicrobium</taxon>
    </lineage>
</organism>
<dbReference type="GO" id="GO:0008173">
    <property type="term" value="F:RNA methyltransferase activity"/>
    <property type="evidence" value="ECO:0007669"/>
    <property type="project" value="InterPro"/>
</dbReference>
<evidence type="ECO:0000256" key="1">
    <source>
        <dbReference type="ARBA" id="ARBA00022603"/>
    </source>
</evidence>
<dbReference type="GO" id="GO:0006396">
    <property type="term" value="P:RNA processing"/>
    <property type="evidence" value="ECO:0007669"/>
    <property type="project" value="InterPro"/>
</dbReference>
<accession>A0A4Z0M2B5</accession>
<dbReference type="CDD" id="cd18095">
    <property type="entry name" value="SpoU-like_rRNA-MTase"/>
    <property type="match status" value="1"/>
</dbReference>
<keyword evidence="2 4" id="KW-0808">Transferase</keyword>
<protein>
    <submittedName>
        <fullName evidence="4">RNA methyltransferase</fullName>
    </submittedName>
</protein>
<dbReference type="Pfam" id="PF08032">
    <property type="entry name" value="SpoU_sub_bind"/>
    <property type="match status" value="1"/>
</dbReference>
<dbReference type="InterPro" id="IPR029026">
    <property type="entry name" value="tRNA_m1G_MTases_N"/>
</dbReference>
<evidence type="ECO:0000313" key="4">
    <source>
        <dbReference type="EMBL" id="TGD73577.1"/>
    </source>
</evidence>
<dbReference type="InterPro" id="IPR013123">
    <property type="entry name" value="SpoU_subst-bd"/>
</dbReference>
<dbReference type="GO" id="GO:0032259">
    <property type="term" value="P:methylation"/>
    <property type="evidence" value="ECO:0007669"/>
    <property type="project" value="UniProtKB-KW"/>
</dbReference>
<dbReference type="Proteomes" id="UP000298050">
    <property type="component" value="Unassembled WGS sequence"/>
</dbReference>
<sequence>MNKSDGRHADQPDGSYADKKAFFERVLTVYGRKPALEALSDDSLDCHRLHLAQSNRSGGIIEQLLSTAQARGVPVSYHAREALARISKNGKQDQGVALDILCPAFRQLDDYLAALPSLPRQRILALDGITNPQNLGMILRSAAAGEIDAVLWSRRGNAALGPLVIKASSGTLYRAPLVFCQNLPEALAACRAAGIEVLTLRADAGRNLFGYRPATHAIYVLGNETSGVSKEVAAQADAGLAIPMGRGVESLNVAVTAALIAYAETAAGGQ</sequence>
<evidence type="ECO:0000256" key="2">
    <source>
        <dbReference type="ARBA" id="ARBA00022679"/>
    </source>
</evidence>
<feature type="domain" description="RNA 2-O ribose methyltransferase substrate binding" evidence="3">
    <location>
        <begin position="28"/>
        <end position="106"/>
    </location>
</feature>
<dbReference type="RefSeq" id="WP_135443869.1">
    <property type="nucleotide sequence ID" value="NZ_SRLE01000007.1"/>
</dbReference>
<proteinExistence type="predicted"/>
<dbReference type="InterPro" id="IPR029064">
    <property type="entry name" value="Ribosomal_eL30-like_sf"/>
</dbReference>
<evidence type="ECO:0000313" key="5">
    <source>
        <dbReference type="Proteomes" id="UP000298050"/>
    </source>
</evidence>
<dbReference type="EMBL" id="SRLE01000007">
    <property type="protein sequence ID" value="TGD73577.1"/>
    <property type="molecule type" value="Genomic_DNA"/>
</dbReference>
<reference evidence="4 5" key="1">
    <citation type="submission" date="2019-04" db="EMBL/GenBank/DDBJ databases">
        <title>Taxonomy of novel Haliea sp. from mangrove soil of West Coast of India.</title>
        <authorList>
            <person name="Verma A."/>
            <person name="Kumar P."/>
            <person name="Krishnamurthi S."/>
        </authorList>
    </citation>
    <scope>NUCLEOTIDE SEQUENCE [LARGE SCALE GENOMIC DNA]</scope>
    <source>
        <strain evidence="4 5">SAOS-164</strain>
    </source>
</reference>
<dbReference type="PANTHER" id="PTHR46429">
    <property type="entry name" value="23S RRNA (GUANOSINE-2'-O-)-METHYLTRANSFERASE RLMB"/>
    <property type="match status" value="1"/>
</dbReference>
<dbReference type="SMART" id="SM00967">
    <property type="entry name" value="SpoU_sub_bind"/>
    <property type="match status" value="1"/>
</dbReference>
<dbReference type="SUPFAM" id="SSF75217">
    <property type="entry name" value="alpha/beta knot"/>
    <property type="match status" value="1"/>
</dbReference>
<dbReference type="InterPro" id="IPR001537">
    <property type="entry name" value="SpoU_MeTrfase"/>
</dbReference>
<dbReference type="Gene3D" id="3.40.1280.10">
    <property type="match status" value="1"/>
</dbReference>
<dbReference type="InterPro" id="IPR029028">
    <property type="entry name" value="Alpha/beta_knot_MTases"/>
</dbReference>
<dbReference type="OrthoDB" id="9785673at2"/>